<dbReference type="PANTHER" id="PTHR12526:SF510">
    <property type="entry name" value="D-INOSITOL 3-PHOSPHATE GLYCOSYLTRANSFERASE"/>
    <property type="match status" value="1"/>
</dbReference>
<dbReference type="EMBL" id="JBAPLV010000006">
    <property type="protein sequence ID" value="MEI4278295.1"/>
    <property type="molecule type" value="Genomic_DNA"/>
</dbReference>
<comment type="caution">
    <text evidence="5">The sequence shown here is derived from an EMBL/GenBank/DDBJ whole genome shotgun (WGS) entry which is preliminary data.</text>
</comment>
<dbReference type="Proteomes" id="UP001373496">
    <property type="component" value="Unassembled WGS sequence"/>
</dbReference>
<evidence type="ECO:0000313" key="6">
    <source>
        <dbReference type="Proteomes" id="UP001373496"/>
    </source>
</evidence>
<dbReference type="EC" id="2.4.-.-" evidence="5"/>
<proteinExistence type="predicted"/>
<dbReference type="GO" id="GO:0016757">
    <property type="term" value="F:glycosyltransferase activity"/>
    <property type="evidence" value="ECO:0007669"/>
    <property type="project" value="UniProtKB-KW"/>
</dbReference>
<keyword evidence="1 5" id="KW-0328">Glycosyltransferase</keyword>
<keyword evidence="6" id="KW-1185">Reference proteome</keyword>
<dbReference type="PANTHER" id="PTHR12526">
    <property type="entry name" value="GLYCOSYLTRANSFERASE"/>
    <property type="match status" value="1"/>
</dbReference>
<reference evidence="5 6" key="1">
    <citation type="submission" date="2024-03" db="EMBL/GenBank/DDBJ databases">
        <title>Draft genome sequence of Klenkia terrae.</title>
        <authorList>
            <person name="Duangmal K."/>
            <person name="Chantavorakit T."/>
        </authorList>
    </citation>
    <scope>NUCLEOTIDE SEQUENCE [LARGE SCALE GENOMIC DNA]</scope>
    <source>
        <strain evidence="5 6">JCM 17786</strain>
    </source>
</reference>
<organism evidence="5 6">
    <name type="scientific">Klenkia terrae</name>
    <dbReference type="NCBI Taxonomy" id="1052259"/>
    <lineage>
        <taxon>Bacteria</taxon>
        <taxon>Bacillati</taxon>
        <taxon>Actinomycetota</taxon>
        <taxon>Actinomycetes</taxon>
        <taxon>Geodermatophilales</taxon>
        <taxon>Geodermatophilaceae</taxon>
        <taxon>Klenkia</taxon>
    </lineage>
</organism>
<feature type="domain" description="Glycosyltransferase subfamily 4-like N-terminal" evidence="4">
    <location>
        <begin position="23"/>
        <end position="160"/>
    </location>
</feature>
<dbReference type="InterPro" id="IPR001296">
    <property type="entry name" value="Glyco_trans_1"/>
</dbReference>
<dbReference type="InterPro" id="IPR028098">
    <property type="entry name" value="Glyco_trans_4-like_N"/>
</dbReference>
<dbReference type="Pfam" id="PF00534">
    <property type="entry name" value="Glycos_transf_1"/>
    <property type="match status" value="1"/>
</dbReference>
<evidence type="ECO:0000259" key="4">
    <source>
        <dbReference type="Pfam" id="PF13439"/>
    </source>
</evidence>
<keyword evidence="2 5" id="KW-0808">Transferase</keyword>
<dbReference type="Gene3D" id="3.40.50.2000">
    <property type="entry name" value="Glycogen Phosphorylase B"/>
    <property type="match status" value="2"/>
</dbReference>
<name>A0ABU8E6S9_9ACTN</name>
<dbReference type="RefSeq" id="WP_225234187.1">
    <property type="nucleotide sequence ID" value="NZ_JBAPLV010000006.1"/>
</dbReference>
<accession>A0ABU8E6S9</accession>
<evidence type="ECO:0000259" key="3">
    <source>
        <dbReference type="Pfam" id="PF00534"/>
    </source>
</evidence>
<sequence>MTRPIRGAVLRIAHVVVTPAFAGTERYVVEVAATQAARGHQVVVVGGEPDRMRQLLPPEVDWLPGDTARAALTSLRGAGRQEVVHSHMTKADFVALMAAPATRGRRFATRHITAPRGYGRLARLLAPLVRRALRAEIAVSEFVAGELESRPDAVLLNGVRPQQPGPDRRRDTVLVAQRLAPEKDTSTALAAFAASGLAAGGWTLTVAGDGPERAFLERRAQELGIADAVLFTGWVDDPADLLAGSAMLLSTAPAEPCGLSILEAMAVATPVVAAAAGGPLETVGRAPGAALFPPGDVEAAGRALARLAGDPAARAAYGAALQDLQRSRFDLPGHVDRLEQIYRR</sequence>
<dbReference type="SUPFAM" id="SSF53756">
    <property type="entry name" value="UDP-Glycosyltransferase/glycogen phosphorylase"/>
    <property type="match status" value="1"/>
</dbReference>
<evidence type="ECO:0000313" key="5">
    <source>
        <dbReference type="EMBL" id="MEI4278295.1"/>
    </source>
</evidence>
<protein>
    <submittedName>
        <fullName evidence="5">Glycosyltransferase</fullName>
        <ecNumber evidence="5">2.4.-.-</ecNumber>
    </submittedName>
</protein>
<gene>
    <name evidence="5" type="ORF">UXQ13_07435</name>
</gene>
<evidence type="ECO:0000256" key="2">
    <source>
        <dbReference type="ARBA" id="ARBA00022679"/>
    </source>
</evidence>
<dbReference type="Pfam" id="PF13439">
    <property type="entry name" value="Glyco_transf_4"/>
    <property type="match status" value="1"/>
</dbReference>
<feature type="domain" description="Glycosyl transferase family 1" evidence="3">
    <location>
        <begin position="162"/>
        <end position="318"/>
    </location>
</feature>
<evidence type="ECO:0000256" key="1">
    <source>
        <dbReference type="ARBA" id="ARBA00022676"/>
    </source>
</evidence>